<dbReference type="InterPro" id="IPR032710">
    <property type="entry name" value="NTF2-like_dom_sf"/>
</dbReference>
<dbReference type="SUPFAM" id="SSF54427">
    <property type="entry name" value="NTF2-like"/>
    <property type="match status" value="1"/>
</dbReference>
<dbReference type="Gene3D" id="3.10.450.50">
    <property type="match status" value="1"/>
</dbReference>
<dbReference type="Proteomes" id="UP000501705">
    <property type="component" value="Chromosome"/>
</dbReference>
<dbReference type="AlphaFoldDB" id="A0A6G9XTT5"/>
<feature type="domain" description="SnoaL-like" evidence="1">
    <location>
        <begin position="10"/>
        <end position="87"/>
    </location>
</feature>
<sequence length="108" mass="11805">MDTTTLPAPVRRALTAANSGDTNAFLATFTDHGTVDDWGREFRGHEAIRRWSDNEFIGKQITLEITSTTQTRDTVTVSAQVGGNGFNGPSDFTFTLNGDHLDLMRITG</sequence>
<dbReference type="RefSeq" id="WP_167463448.1">
    <property type="nucleotide sequence ID" value="NZ_CP046171.1"/>
</dbReference>
<evidence type="ECO:0000313" key="2">
    <source>
        <dbReference type="EMBL" id="QIS04329.1"/>
    </source>
</evidence>
<protein>
    <submittedName>
        <fullName evidence="2">Nuclear transport factor 2 family protein</fullName>
    </submittedName>
</protein>
<reference evidence="2 3" key="1">
    <citation type="journal article" date="2019" name="ACS Chem. Biol.">
        <title>Identification and Mobilization of a Cryptic Antibiotic Biosynthesis Gene Locus from a Human-Pathogenic Nocardia Isolate.</title>
        <authorList>
            <person name="Herisse M."/>
            <person name="Ishida K."/>
            <person name="Porter J.L."/>
            <person name="Howden B."/>
            <person name="Hertweck C."/>
            <person name="Stinear T.P."/>
            <person name="Pidot S.J."/>
        </authorList>
    </citation>
    <scope>NUCLEOTIDE SEQUENCE [LARGE SCALE GENOMIC DNA]</scope>
    <source>
        <strain evidence="2 3">AUSMDU00024985</strain>
    </source>
</reference>
<accession>A0A6G9XTT5</accession>
<name>A0A6G9XTT5_NOCBR</name>
<organism evidence="2 3">
    <name type="scientific">Nocardia brasiliensis</name>
    <dbReference type="NCBI Taxonomy" id="37326"/>
    <lineage>
        <taxon>Bacteria</taxon>
        <taxon>Bacillati</taxon>
        <taxon>Actinomycetota</taxon>
        <taxon>Actinomycetes</taxon>
        <taxon>Mycobacteriales</taxon>
        <taxon>Nocardiaceae</taxon>
        <taxon>Nocardia</taxon>
    </lineage>
</organism>
<dbReference type="Pfam" id="PF12680">
    <property type="entry name" value="SnoaL_2"/>
    <property type="match status" value="1"/>
</dbReference>
<proteinExistence type="predicted"/>
<evidence type="ECO:0000259" key="1">
    <source>
        <dbReference type="Pfam" id="PF12680"/>
    </source>
</evidence>
<dbReference type="EMBL" id="CP046171">
    <property type="protein sequence ID" value="QIS04329.1"/>
    <property type="molecule type" value="Genomic_DNA"/>
</dbReference>
<evidence type="ECO:0000313" key="3">
    <source>
        <dbReference type="Proteomes" id="UP000501705"/>
    </source>
</evidence>
<dbReference type="InterPro" id="IPR037401">
    <property type="entry name" value="SnoaL-like"/>
</dbReference>
<gene>
    <name evidence="2" type="ORF">F5X71_20135</name>
</gene>